<reference evidence="1" key="1">
    <citation type="journal article" date="2022" name="bioRxiv">
        <title>Sequencing and chromosome-scale assembly of the giantPleurodeles waltlgenome.</title>
        <authorList>
            <person name="Brown T."/>
            <person name="Elewa A."/>
            <person name="Iarovenko S."/>
            <person name="Subramanian E."/>
            <person name="Araus A.J."/>
            <person name="Petzold A."/>
            <person name="Susuki M."/>
            <person name="Suzuki K.-i.T."/>
            <person name="Hayashi T."/>
            <person name="Toyoda A."/>
            <person name="Oliveira C."/>
            <person name="Osipova E."/>
            <person name="Leigh N.D."/>
            <person name="Simon A."/>
            <person name="Yun M.H."/>
        </authorList>
    </citation>
    <scope>NUCLEOTIDE SEQUENCE</scope>
    <source>
        <strain evidence="1">20211129_DDA</strain>
        <tissue evidence="1">Liver</tissue>
    </source>
</reference>
<organism evidence="1 2">
    <name type="scientific">Pleurodeles waltl</name>
    <name type="common">Iberian ribbed newt</name>
    <dbReference type="NCBI Taxonomy" id="8319"/>
    <lineage>
        <taxon>Eukaryota</taxon>
        <taxon>Metazoa</taxon>
        <taxon>Chordata</taxon>
        <taxon>Craniata</taxon>
        <taxon>Vertebrata</taxon>
        <taxon>Euteleostomi</taxon>
        <taxon>Amphibia</taxon>
        <taxon>Batrachia</taxon>
        <taxon>Caudata</taxon>
        <taxon>Salamandroidea</taxon>
        <taxon>Salamandridae</taxon>
        <taxon>Pleurodelinae</taxon>
        <taxon>Pleurodeles</taxon>
    </lineage>
</organism>
<name>A0AAV7V7J7_PLEWA</name>
<keyword evidence="2" id="KW-1185">Reference proteome</keyword>
<comment type="caution">
    <text evidence="1">The sequence shown here is derived from an EMBL/GenBank/DDBJ whole genome shotgun (WGS) entry which is preliminary data.</text>
</comment>
<proteinExistence type="predicted"/>
<accession>A0AAV7V7J7</accession>
<gene>
    <name evidence="1" type="ORF">NDU88_000661</name>
</gene>
<protein>
    <submittedName>
        <fullName evidence="1">Uncharacterized protein</fullName>
    </submittedName>
</protein>
<evidence type="ECO:0000313" key="1">
    <source>
        <dbReference type="EMBL" id="KAJ1196797.1"/>
    </source>
</evidence>
<dbReference type="EMBL" id="JANPWB010000003">
    <property type="protein sequence ID" value="KAJ1196797.1"/>
    <property type="molecule type" value="Genomic_DNA"/>
</dbReference>
<evidence type="ECO:0000313" key="2">
    <source>
        <dbReference type="Proteomes" id="UP001066276"/>
    </source>
</evidence>
<dbReference type="Proteomes" id="UP001066276">
    <property type="component" value="Chromosome 2_1"/>
</dbReference>
<dbReference type="AlphaFoldDB" id="A0AAV7V7J7"/>
<sequence length="83" mass="9285">MLISPVSSPFLNSRREAEVQRKREQLFRDFAARVASKCCRVSGANVLSDSSEGSSRSHCDEDLPALVFPIMSSAQFHSQYLYS</sequence>